<comment type="subcellular location">
    <subcellularLocation>
        <location evidence="1">Endoplasmic reticulum membrane</location>
        <topology evidence="1">Multi-pass membrane protein</topology>
    </subcellularLocation>
</comment>
<dbReference type="GO" id="GO:0016255">
    <property type="term" value="P:attachment of GPI anchor to protein"/>
    <property type="evidence" value="ECO:0007669"/>
    <property type="project" value="InterPro"/>
</dbReference>
<feature type="transmembrane region" description="Helical" evidence="10">
    <location>
        <begin position="42"/>
        <end position="60"/>
    </location>
</feature>
<evidence type="ECO:0000256" key="2">
    <source>
        <dbReference type="ARBA" id="ARBA00004687"/>
    </source>
</evidence>
<organism evidence="11">
    <name type="scientific">Wuchereria bancrofti</name>
    <dbReference type="NCBI Taxonomy" id="6293"/>
    <lineage>
        <taxon>Eukaryota</taxon>
        <taxon>Metazoa</taxon>
        <taxon>Ecdysozoa</taxon>
        <taxon>Nematoda</taxon>
        <taxon>Chromadorea</taxon>
        <taxon>Rhabditida</taxon>
        <taxon>Spirurina</taxon>
        <taxon>Spiruromorpha</taxon>
        <taxon>Filarioidea</taxon>
        <taxon>Onchocercidae</taxon>
        <taxon>Wuchereria</taxon>
    </lineage>
</organism>
<keyword evidence="6" id="KW-0256">Endoplasmic reticulum</keyword>
<dbReference type="InterPro" id="IPR019540">
    <property type="entry name" value="PtdIno-glycan_biosynth_class_S"/>
</dbReference>
<evidence type="ECO:0008006" key="12">
    <source>
        <dbReference type="Google" id="ProtNLM"/>
    </source>
</evidence>
<dbReference type="GO" id="GO:0042765">
    <property type="term" value="C:GPI-anchor transamidase complex"/>
    <property type="evidence" value="ECO:0007669"/>
    <property type="project" value="InterPro"/>
</dbReference>
<dbReference type="GO" id="GO:0006506">
    <property type="term" value="P:GPI anchor biosynthetic process"/>
    <property type="evidence" value="ECO:0007669"/>
    <property type="project" value="UniProtKB-UniPathway"/>
</dbReference>
<evidence type="ECO:0000256" key="9">
    <source>
        <dbReference type="ARBA" id="ARBA00023180"/>
    </source>
</evidence>
<protein>
    <recommendedName>
        <fullName evidence="12">GPI transamidase component PIG-S</fullName>
    </recommendedName>
</protein>
<reference evidence="11" key="1">
    <citation type="submission" date="2016-11" db="UniProtKB">
        <authorList>
            <consortium name="WormBaseParasite"/>
        </authorList>
    </citation>
    <scope>IDENTIFICATION</scope>
    <source>
        <strain evidence="11">pt0022</strain>
    </source>
</reference>
<dbReference type="AlphaFoldDB" id="A0A1I8EGY5"/>
<dbReference type="UniPathway" id="UPA00196"/>
<keyword evidence="7 10" id="KW-1133">Transmembrane helix</keyword>
<evidence type="ECO:0000256" key="8">
    <source>
        <dbReference type="ARBA" id="ARBA00023136"/>
    </source>
</evidence>
<proteinExistence type="inferred from homology"/>
<keyword evidence="4" id="KW-0337">GPI-anchor biosynthesis</keyword>
<sequence>MTISDVNIYPSHGFYQERKEERIRKVLMLTAEERAELPFRRISALTFIVIMLIFGLPLWWQTTSTYRVSFRTFPPNQQITLPVYISIASSYSSMKSHVDRAIALLLNELSELPKIDQLRFIFKLNHEDMVCLGCLLGRFIQDALEFISRINTEKSNLFGVHVAIINETVWPYSGYTTYFDDQWTFILNHEDESKVAKRMFAAITDVLLDTGHLSAIVKRDLRQRIQSSEIVALSSSQQKRLIWDSVALSARYIVQVIFLHAGYNESSEHYSAENIILHARRFATKLAEVSDLVISSEHLWDFDLTAWLKKNMQERNSIQMDDISQIVTAIEQETSTVESSVPVMKLVVLDAPQPITLLDYMGDESNGVIIASWGALLSYGGEKRLAVNQSVIAAMRVLFGLDTNLPVSFDRLPLPVAKWEIKRIKLRSFIDCSISGISSVAAIHKLISQIDNIVASKTNLAVELISQVLSTVEETGHIEVASVAKGRALAESALNDKSLLSLLYFPNDQKFAIYLPLFLPTLLPLFGSVLALNRYWMGKDRGEKNEYGFSTMILQIKQVDAKYWEAI</sequence>
<keyword evidence="9" id="KW-0325">Glycoprotein</keyword>
<keyword evidence="5 10" id="KW-0812">Transmembrane</keyword>
<evidence type="ECO:0000256" key="3">
    <source>
        <dbReference type="ARBA" id="ARBA00005316"/>
    </source>
</evidence>
<feature type="transmembrane region" description="Helical" evidence="10">
    <location>
        <begin position="511"/>
        <end position="532"/>
    </location>
</feature>
<comment type="similarity">
    <text evidence="3">Belongs to the PIGS family.</text>
</comment>
<comment type="pathway">
    <text evidence="2">Glycolipid biosynthesis; glycosylphosphatidylinositol-anchor biosynthesis.</text>
</comment>
<dbReference type="PANTHER" id="PTHR21072:SF13">
    <property type="entry name" value="GPI TRANSAMIDASE COMPONENT PIG-S"/>
    <property type="match status" value="1"/>
</dbReference>
<evidence type="ECO:0000256" key="7">
    <source>
        <dbReference type="ARBA" id="ARBA00022989"/>
    </source>
</evidence>
<keyword evidence="8 10" id="KW-0472">Membrane</keyword>
<evidence type="ECO:0000256" key="5">
    <source>
        <dbReference type="ARBA" id="ARBA00022692"/>
    </source>
</evidence>
<evidence type="ECO:0000256" key="6">
    <source>
        <dbReference type="ARBA" id="ARBA00022824"/>
    </source>
</evidence>
<dbReference type="Pfam" id="PF10510">
    <property type="entry name" value="PIG-S"/>
    <property type="match status" value="1"/>
</dbReference>
<name>A0A1I8EGY5_WUCBA</name>
<evidence type="ECO:0000313" key="11">
    <source>
        <dbReference type="WBParaSite" id="maker-PairedContig_1906-snap-gene-2.16-mRNA-1"/>
    </source>
</evidence>
<dbReference type="PANTHER" id="PTHR21072">
    <property type="entry name" value="GPI TRANSAMIDASE COMPONENT PIG-S"/>
    <property type="match status" value="1"/>
</dbReference>
<accession>A0A1I8EGY5</accession>
<evidence type="ECO:0000256" key="10">
    <source>
        <dbReference type="SAM" id="Phobius"/>
    </source>
</evidence>
<evidence type="ECO:0000256" key="4">
    <source>
        <dbReference type="ARBA" id="ARBA00022502"/>
    </source>
</evidence>
<evidence type="ECO:0000256" key="1">
    <source>
        <dbReference type="ARBA" id="ARBA00004477"/>
    </source>
</evidence>
<dbReference type="STRING" id="6293.A0A1I8EGY5"/>
<dbReference type="WBParaSite" id="maker-PairedContig_1906-snap-gene-2.16-mRNA-1">
    <property type="protein sequence ID" value="maker-PairedContig_1906-snap-gene-2.16-mRNA-1"/>
    <property type="gene ID" value="maker-PairedContig_1906-snap-gene-2.16"/>
</dbReference>